<dbReference type="GeneID" id="106462766"/>
<evidence type="ECO:0000313" key="1">
    <source>
        <dbReference type="Proteomes" id="UP000694941"/>
    </source>
</evidence>
<dbReference type="PANTHER" id="PTHR47083:SF1">
    <property type="entry name" value="TESTIS-EXPRESSED PROTEIN 11"/>
    <property type="match status" value="1"/>
</dbReference>
<keyword evidence="1" id="KW-1185">Reference proteome</keyword>
<dbReference type="Proteomes" id="UP000694941">
    <property type="component" value="Unplaced"/>
</dbReference>
<dbReference type="PANTHER" id="PTHR47083">
    <property type="entry name" value="TESTIS-EXPRESSED PROTEIN 11"/>
    <property type="match status" value="1"/>
</dbReference>
<evidence type="ECO:0000313" key="2">
    <source>
        <dbReference type="RefSeq" id="XP_022245801.1"/>
    </source>
</evidence>
<organism evidence="1 2">
    <name type="scientific">Limulus polyphemus</name>
    <name type="common">Atlantic horseshoe crab</name>
    <dbReference type="NCBI Taxonomy" id="6850"/>
    <lineage>
        <taxon>Eukaryota</taxon>
        <taxon>Metazoa</taxon>
        <taxon>Ecdysozoa</taxon>
        <taxon>Arthropoda</taxon>
        <taxon>Chelicerata</taxon>
        <taxon>Merostomata</taxon>
        <taxon>Xiphosura</taxon>
        <taxon>Limulidae</taxon>
        <taxon>Limulus</taxon>
    </lineage>
</organism>
<protein>
    <submittedName>
        <fullName evidence="2">Testis-expressed protein 11-like</fullName>
    </submittedName>
</protein>
<reference evidence="2" key="1">
    <citation type="submission" date="2025-08" db="UniProtKB">
        <authorList>
            <consortium name="RefSeq"/>
        </authorList>
    </citation>
    <scope>IDENTIFICATION</scope>
    <source>
        <tissue evidence="2">Muscle</tissue>
    </source>
</reference>
<gene>
    <name evidence="2" type="primary">LOC106462766</name>
</gene>
<proteinExistence type="predicted"/>
<dbReference type="InterPro" id="IPR042861">
    <property type="entry name" value="TEX11"/>
</dbReference>
<accession>A0ABM1SQ95</accession>
<dbReference type="RefSeq" id="XP_022245801.1">
    <property type="nucleotide sequence ID" value="XM_022390093.1"/>
</dbReference>
<name>A0ABM1SQ95_LIMPO</name>
<sequence length="501" mass="57452">MDCNSTYRYDDLLIPETKDQKINTGSTSRLHECSPFSVTSTINFVRLDGISATGEINNLDRYFFSSTCKTKNNMKYFLDTFIAIQGKEKEVESCFLENLREFLSKIIETFTSGNTSKLLEQKDTLDSFFNRCIHFIMNAENYFETTEDDNSKINFYYVAVLVLVSQKLVKNKENGNHVYKDILSCVNKAGLFLDIQKDQNNSVDIQEESGWYMKVCWNLALQSDVPSDVMFDLFNQCCHFLSICNIDIDAASQIRYKTCLLMAAASGINAANQESNSEVRETITRKVLAITSECKQLVGILETNSAVGDDMKKIPTLKLLLLYEFEAKTIIKCSTLECTFEEALVFPDMDAKSFEVLAAIAKKSGLWCFRIVVRALKVSITKHLENENCDFIQLSKDYHSLIEVLFKAYSGAIVSTDKEAQRYVYEVLSLVKKAQDQYPEIEVVWLMTKTWNFGVQNYLQENLAMAKEWCGISFQLLQALPTFKNSYENKLQQQYKRLFET</sequence>